<dbReference type="PANTHER" id="PTHR24394">
    <property type="entry name" value="ZINC FINGER PROTEIN"/>
    <property type="match status" value="1"/>
</dbReference>
<keyword evidence="5" id="KW-0862">Zinc</keyword>
<keyword evidence="4 10" id="KW-0863">Zinc-finger</keyword>
<feature type="domain" description="C2H2-type" evidence="11">
    <location>
        <begin position="461"/>
        <end position="489"/>
    </location>
</feature>
<dbReference type="GO" id="GO:0008270">
    <property type="term" value="F:zinc ion binding"/>
    <property type="evidence" value="ECO:0007669"/>
    <property type="project" value="UniProtKB-KW"/>
</dbReference>
<dbReference type="SMART" id="SM00868">
    <property type="entry name" value="zf-AD"/>
    <property type="match status" value="1"/>
</dbReference>
<evidence type="ECO:0000256" key="10">
    <source>
        <dbReference type="PROSITE-ProRule" id="PRU00042"/>
    </source>
</evidence>
<sequence length="596" mass="69489">MNVDTLKRKICNTCLSLDREIIILNEQSDLYQVYRLLISEFAGDLDPLSEKGLKACWECIAMMKRFNKFKRQVSSAQQHLQRFGESKDPNLLSFSPPLSSLQILIKPGFDKIYIEQSTMQINSQRNNTLEKIKHEPEDIEKDKEKLEDLMDNGTVSHIEVKIEPLAMDIGQKDPNELVQPDTLIFGTSKQLNQTNLLQNALLIEPKQITLVKEQRKKKRVKNKSDLRSGYITEYMNEDDMLAFREEAKKKIYYTEAAHKCENCILGFYTKQHLEEHYEFAHKTREGTAPCKVCYSYVEEGRVSQHMQGHYVRHVCRLCGHAEATVRCAQLHVQTHIETDADATPVKIRPIRMRRKKQNKEGQQVDEEAKMLRKLLSKTKSGYKCLYCDMHFELHEGPLPRQECKICHKMVRVLQFKYHLQRHENKQTYKCTDCNKVFSTLMTYQGHLKYSRAHASDQILKFSCPTCKKGYPTQEAMQDHFNYQHLGKTSHKCPICDKPIASKAYIERHLLRVHGEKKEKPKNHICQQCGKGFTDKRSLIQHEVIHSGNRPLSCNICEQTFKQKATLYTHKKRVHNVTPTKKVLEFINDETKVEESS</sequence>
<feature type="domain" description="C2H2-type" evidence="11">
    <location>
        <begin position="490"/>
        <end position="518"/>
    </location>
</feature>
<dbReference type="GO" id="GO:0003677">
    <property type="term" value="F:DNA binding"/>
    <property type="evidence" value="ECO:0007669"/>
    <property type="project" value="UniProtKB-KW"/>
</dbReference>
<dbReference type="InterPro" id="IPR012934">
    <property type="entry name" value="Znf_AD"/>
</dbReference>
<name>A0A0N1IEI9_PAPXU</name>
<organism evidence="12 13">
    <name type="scientific">Papilio xuthus</name>
    <name type="common">Asian swallowtail butterfly</name>
    <dbReference type="NCBI Taxonomy" id="66420"/>
    <lineage>
        <taxon>Eukaryota</taxon>
        <taxon>Metazoa</taxon>
        <taxon>Ecdysozoa</taxon>
        <taxon>Arthropoda</taxon>
        <taxon>Hexapoda</taxon>
        <taxon>Insecta</taxon>
        <taxon>Pterygota</taxon>
        <taxon>Neoptera</taxon>
        <taxon>Endopterygota</taxon>
        <taxon>Lepidoptera</taxon>
        <taxon>Glossata</taxon>
        <taxon>Ditrysia</taxon>
        <taxon>Papilionoidea</taxon>
        <taxon>Papilionidae</taxon>
        <taxon>Papilioninae</taxon>
        <taxon>Papilio</taxon>
    </lineage>
</organism>
<evidence type="ECO:0000256" key="7">
    <source>
        <dbReference type="ARBA" id="ARBA00023125"/>
    </source>
</evidence>
<dbReference type="SUPFAM" id="SSF57667">
    <property type="entry name" value="beta-beta-alpha zinc fingers"/>
    <property type="match status" value="3"/>
</dbReference>
<keyword evidence="6" id="KW-0805">Transcription regulation</keyword>
<keyword evidence="13" id="KW-1185">Reference proteome</keyword>
<keyword evidence="3" id="KW-0677">Repeat</keyword>
<evidence type="ECO:0000256" key="9">
    <source>
        <dbReference type="ARBA" id="ARBA00023242"/>
    </source>
</evidence>
<dbReference type="InterPro" id="IPR013087">
    <property type="entry name" value="Znf_C2H2_type"/>
</dbReference>
<evidence type="ECO:0000256" key="8">
    <source>
        <dbReference type="ARBA" id="ARBA00023163"/>
    </source>
</evidence>
<evidence type="ECO:0000256" key="3">
    <source>
        <dbReference type="ARBA" id="ARBA00022737"/>
    </source>
</evidence>
<dbReference type="EMBL" id="KQ458486">
    <property type="protein sequence ID" value="KPJ05869.1"/>
    <property type="molecule type" value="Genomic_DNA"/>
</dbReference>
<dbReference type="InterPro" id="IPR036236">
    <property type="entry name" value="Znf_C2H2_sf"/>
</dbReference>
<keyword evidence="2" id="KW-0479">Metal-binding</keyword>
<dbReference type="GO" id="GO:0005634">
    <property type="term" value="C:nucleus"/>
    <property type="evidence" value="ECO:0007669"/>
    <property type="project" value="UniProtKB-SubCell"/>
</dbReference>
<dbReference type="Proteomes" id="UP000053268">
    <property type="component" value="Unassembled WGS sequence"/>
</dbReference>
<dbReference type="AlphaFoldDB" id="A0A0N1IEI9"/>
<dbReference type="PROSITE" id="PS50157">
    <property type="entry name" value="ZINC_FINGER_C2H2_2"/>
    <property type="match status" value="6"/>
</dbReference>
<protein>
    <submittedName>
        <fullName evidence="12">Zinc finger protein 26</fullName>
    </submittedName>
</protein>
<evidence type="ECO:0000256" key="5">
    <source>
        <dbReference type="ARBA" id="ARBA00022833"/>
    </source>
</evidence>
<accession>A0A0N1IEI9</accession>
<keyword evidence="8" id="KW-0804">Transcription</keyword>
<reference evidence="12 13" key="1">
    <citation type="journal article" date="2015" name="Nat. Commun.">
        <title>Outbred genome sequencing and CRISPR/Cas9 gene editing in butterflies.</title>
        <authorList>
            <person name="Li X."/>
            <person name="Fan D."/>
            <person name="Zhang W."/>
            <person name="Liu G."/>
            <person name="Zhang L."/>
            <person name="Zhao L."/>
            <person name="Fang X."/>
            <person name="Chen L."/>
            <person name="Dong Y."/>
            <person name="Chen Y."/>
            <person name="Ding Y."/>
            <person name="Zhao R."/>
            <person name="Feng M."/>
            <person name="Zhu Y."/>
            <person name="Feng Y."/>
            <person name="Jiang X."/>
            <person name="Zhu D."/>
            <person name="Xiang H."/>
            <person name="Feng X."/>
            <person name="Li S."/>
            <person name="Wang J."/>
            <person name="Zhang G."/>
            <person name="Kronforst M.R."/>
            <person name="Wang W."/>
        </authorList>
    </citation>
    <scope>NUCLEOTIDE SEQUENCE [LARGE SCALE GENOMIC DNA]</scope>
    <source>
        <strain evidence="12">Ya'a_city_454_Px</strain>
        <tissue evidence="12">Whole body</tissue>
    </source>
</reference>
<keyword evidence="7" id="KW-0238">DNA-binding</keyword>
<dbReference type="PANTHER" id="PTHR24394:SF30">
    <property type="entry name" value="ZINC FINGER AND BTB DOMAIN-CONTAINING PROTEIN 8A"/>
    <property type="match status" value="1"/>
</dbReference>
<feature type="domain" description="C2H2-type" evidence="11">
    <location>
        <begin position="551"/>
        <end position="579"/>
    </location>
</feature>
<dbReference type="STRING" id="66420.A0A0N1IEI9"/>
<evidence type="ECO:0000313" key="13">
    <source>
        <dbReference type="Proteomes" id="UP000053268"/>
    </source>
</evidence>
<dbReference type="FunFam" id="3.30.160.60:FF:000646">
    <property type="entry name" value="Myeloid zinc finger 1"/>
    <property type="match status" value="1"/>
</dbReference>
<proteinExistence type="predicted"/>
<gene>
    <name evidence="12" type="ORF">RR46_00828</name>
</gene>
<feature type="domain" description="C2H2-type" evidence="11">
    <location>
        <begin position="258"/>
        <end position="286"/>
    </location>
</feature>
<evidence type="ECO:0000256" key="1">
    <source>
        <dbReference type="ARBA" id="ARBA00004123"/>
    </source>
</evidence>
<dbReference type="SMART" id="SM00355">
    <property type="entry name" value="ZnF_C2H2"/>
    <property type="match status" value="9"/>
</dbReference>
<keyword evidence="9" id="KW-0539">Nucleus</keyword>
<comment type="subcellular location">
    <subcellularLocation>
        <location evidence="1">Nucleus</location>
    </subcellularLocation>
</comment>
<dbReference type="Pfam" id="PF00096">
    <property type="entry name" value="zf-C2H2"/>
    <property type="match status" value="3"/>
</dbReference>
<evidence type="ECO:0000313" key="12">
    <source>
        <dbReference type="EMBL" id="KPJ05869.1"/>
    </source>
</evidence>
<dbReference type="GO" id="GO:0000981">
    <property type="term" value="F:DNA-binding transcription factor activity, RNA polymerase II-specific"/>
    <property type="evidence" value="ECO:0007669"/>
    <property type="project" value="TreeGrafter"/>
</dbReference>
<evidence type="ECO:0000259" key="11">
    <source>
        <dbReference type="PROSITE" id="PS50157"/>
    </source>
</evidence>
<feature type="domain" description="C2H2-type" evidence="11">
    <location>
        <begin position="428"/>
        <end position="458"/>
    </location>
</feature>
<feature type="domain" description="C2H2-type" evidence="11">
    <location>
        <begin position="523"/>
        <end position="550"/>
    </location>
</feature>
<evidence type="ECO:0000256" key="4">
    <source>
        <dbReference type="ARBA" id="ARBA00022771"/>
    </source>
</evidence>
<dbReference type="PROSITE" id="PS00028">
    <property type="entry name" value="ZINC_FINGER_C2H2_1"/>
    <property type="match status" value="5"/>
</dbReference>
<evidence type="ECO:0000256" key="6">
    <source>
        <dbReference type="ARBA" id="ARBA00023015"/>
    </source>
</evidence>
<evidence type="ECO:0000256" key="2">
    <source>
        <dbReference type="ARBA" id="ARBA00022723"/>
    </source>
</evidence>
<dbReference type="Gene3D" id="3.30.160.60">
    <property type="entry name" value="Classic Zinc Finger"/>
    <property type="match status" value="4"/>
</dbReference>